<dbReference type="SMART" id="SM00530">
    <property type="entry name" value="HTH_XRE"/>
    <property type="match status" value="1"/>
</dbReference>
<keyword evidence="3" id="KW-1185">Reference proteome</keyword>
<dbReference type="Proteomes" id="UP001317870">
    <property type="component" value="Chromosome"/>
</dbReference>
<dbReference type="InterPro" id="IPR043917">
    <property type="entry name" value="DUF5753"/>
</dbReference>
<dbReference type="InterPro" id="IPR001387">
    <property type="entry name" value="Cro/C1-type_HTH"/>
</dbReference>
<proteinExistence type="predicted"/>
<dbReference type="Pfam" id="PF13560">
    <property type="entry name" value="HTH_31"/>
    <property type="match status" value="1"/>
</dbReference>
<accession>A0ABN6TUA9</accession>
<dbReference type="Gene3D" id="1.10.260.40">
    <property type="entry name" value="lambda repressor-like DNA-binding domains"/>
    <property type="match status" value="1"/>
</dbReference>
<dbReference type="Pfam" id="PF19054">
    <property type="entry name" value="DUF5753"/>
    <property type="match status" value="1"/>
</dbReference>
<protein>
    <submittedName>
        <fullName evidence="2">Transcriptional regulator</fullName>
    </submittedName>
</protein>
<evidence type="ECO:0000259" key="1">
    <source>
        <dbReference type="PROSITE" id="PS50943"/>
    </source>
</evidence>
<dbReference type="PROSITE" id="PS50943">
    <property type="entry name" value="HTH_CROC1"/>
    <property type="match status" value="1"/>
</dbReference>
<dbReference type="RefSeq" id="WP_281877137.1">
    <property type="nucleotide sequence ID" value="NZ_AP026978.1"/>
</dbReference>
<evidence type="ECO:0000313" key="2">
    <source>
        <dbReference type="EMBL" id="BDT97201.1"/>
    </source>
</evidence>
<sequence>MTSSPNQAREALGARLRELRLDAGISGTELAHRAGWHQTKVSKIEYGKTKPTGDDIRLWCAHTGNDDQVPDLIATLRNIETAWLEWKRVLGTGTKRRQQASIKLEAETEVMRVYHPFLIPGLLQTAEYAESVLRSVVEFQQVPNDVNEGVSKRMERQQILYRRDHRFHFVVAEQALRTTVGSDQTMIGQLDRLLAVLGMSRVVFGIVPAEAPYRVSMTNFTIFDDNRVMVETLTAELTVTQPREITQYGRAFDALARQSATGEAARELIRKAISERLSGENTE</sequence>
<gene>
    <name evidence="2" type="ORF">IFM12276_02300</name>
</gene>
<dbReference type="SUPFAM" id="SSF47413">
    <property type="entry name" value="lambda repressor-like DNA-binding domains"/>
    <property type="match status" value="1"/>
</dbReference>
<reference evidence="2 3" key="1">
    <citation type="submission" date="2022-11" db="EMBL/GenBank/DDBJ databases">
        <title>Genome Sequencing of Nocardia sp. ON39_IFM12276 and assembly.</title>
        <authorList>
            <person name="Shimojima M."/>
            <person name="Toyokawa M."/>
            <person name="Uesaka K."/>
        </authorList>
    </citation>
    <scope>NUCLEOTIDE SEQUENCE [LARGE SCALE GENOMIC DNA]</scope>
    <source>
        <strain evidence="2 3">IFM 12276</strain>
    </source>
</reference>
<name>A0ABN6TUA9_9NOCA</name>
<dbReference type="InterPro" id="IPR010982">
    <property type="entry name" value="Lambda_DNA-bd_dom_sf"/>
</dbReference>
<dbReference type="EMBL" id="AP026978">
    <property type="protein sequence ID" value="BDT97201.1"/>
    <property type="molecule type" value="Genomic_DNA"/>
</dbReference>
<feature type="domain" description="HTH cro/C1-type" evidence="1">
    <location>
        <begin position="16"/>
        <end position="56"/>
    </location>
</feature>
<organism evidence="2 3">
    <name type="scientific">Nocardia sputorum</name>
    <dbReference type="NCBI Taxonomy" id="2984338"/>
    <lineage>
        <taxon>Bacteria</taxon>
        <taxon>Bacillati</taxon>
        <taxon>Actinomycetota</taxon>
        <taxon>Actinomycetes</taxon>
        <taxon>Mycobacteriales</taxon>
        <taxon>Nocardiaceae</taxon>
        <taxon>Nocardia</taxon>
    </lineage>
</organism>
<dbReference type="CDD" id="cd00093">
    <property type="entry name" value="HTH_XRE"/>
    <property type="match status" value="1"/>
</dbReference>
<evidence type="ECO:0000313" key="3">
    <source>
        <dbReference type="Proteomes" id="UP001317870"/>
    </source>
</evidence>